<dbReference type="GO" id="GO:0003755">
    <property type="term" value="F:peptidyl-prolyl cis-trans isomerase activity"/>
    <property type="evidence" value="ECO:0007669"/>
    <property type="project" value="UniProtKB-UniRule"/>
</dbReference>
<dbReference type="InterPro" id="IPR020892">
    <property type="entry name" value="Cyclophilin-type_PPIase_CS"/>
</dbReference>
<dbReference type="PROSITE" id="PS51257">
    <property type="entry name" value="PROKAR_LIPOPROTEIN"/>
    <property type="match status" value="1"/>
</dbReference>
<dbReference type="InterPro" id="IPR002130">
    <property type="entry name" value="Cyclophilin-type_PPIase_dom"/>
</dbReference>
<keyword evidence="7" id="KW-1185">Reference proteome</keyword>
<comment type="catalytic activity">
    <reaction evidence="4">
        <text>[protein]-peptidylproline (omega=180) = [protein]-peptidylproline (omega=0)</text>
        <dbReference type="Rhea" id="RHEA:16237"/>
        <dbReference type="Rhea" id="RHEA-COMP:10747"/>
        <dbReference type="Rhea" id="RHEA-COMP:10748"/>
        <dbReference type="ChEBI" id="CHEBI:83833"/>
        <dbReference type="ChEBI" id="CHEBI:83834"/>
        <dbReference type="EC" id="5.2.1.8"/>
    </reaction>
</comment>
<comment type="similarity">
    <text evidence="1 4">Belongs to the cyclophilin-type PPIase family.</text>
</comment>
<dbReference type="PROSITE" id="PS50072">
    <property type="entry name" value="CSA_PPIASE_2"/>
    <property type="match status" value="1"/>
</dbReference>
<dbReference type="InterPro" id="IPR029000">
    <property type="entry name" value="Cyclophilin-like_dom_sf"/>
</dbReference>
<evidence type="ECO:0000313" key="6">
    <source>
        <dbReference type="EMBL" id="NKE73010.1"/>
    </source>
</evidence>
<dbReference type="AlphaFoldDB" id="A0A7X6DTB9"/>
<reference evidence="6 7" key="1">
    <citation type="journal article" date="2020" name="Nature">
        <title>Bacterial chemolithoautotrophy via manganese oxidation.</title>
        <authorList>
            <person name="Yu H."/>
            <person name="Leadbetter J.R."/>
        </authorList>
    </citation>
    <scope>NUCLEOTIDE SEQUENCE [LARGE SCALE GENOMIC DNA]</scope>
    <source>
        <strain evidence="6 7">Mn-1</strain>
    </source>
</reference>
<dbReference type="Gene3D" id="2.40.100.10">
    <property type="entry name" value="Cyclophilin-like"/>
    <property type="match status" value="1"/>
</dbReference>
<name>A0A7X6DTB9_9BACT</name>
<comment type="caution">
    <text evidence="6">The sequence shown here is derived from an EMBL/GenBank/DDBJ whole genome shotgun (WGS) entry which is preliminary data.</text>
</comment>
<dbReference type="SUPFAM" id="SSF50891">
    <property type="entry name" value="Cyclophilin-like"/>
    <property type="match status" value="1"/>
</dbReference>
<dbReference type="GO" id="GO:0006457">
    <property type="term" value="P:protein folding"/>
    <property type="evidence" value="ECO:0007669"/>
    <property type="project" value="InterPro"/>
</dbReference>
<dbReference type="PRINTS" id="PR00153">
    <property type="entry name" value="CSAPPISMRASE"/>
</dbReference>
<evidence type="ECO:0000256" key="4">
    <source>
        <dbReference type="RuleBase" id="RU363019"/>
    </source>
</evidence>
<dbReference type="PANTHER" id="PTHR45625:SF4">
    <property type="entry name" value="PEPTIDYLPROLYL ISOMERASE DOMAIN AND WD REPEAT-CONTAINING PROTEIN 1"/>
    <property type="match status" value="1"/>
</dbReference>
<dbReference type="RefSeq" id="WP_168062960.1">
    <property type="nucleotide sequence ID" value="NZ_VTOW01000005.1"/>
</dbReference>
<dbReference type="PANTHER" id="PTHR45625">
    <property type="entry name" value="PEPTIDYL-PROLYL CIS-TRANS ISOMERASE-RELATED"/>
    <property type="match status" value="1"/>
</dbReference>
<dbReference type="Pfam" id="PF00160">
    <property type="entry name" value="Pro_isomerase"/>
    <property type="match status" value="1"/>
</dbReference>
<sequence length="194" mass="20211">MRRIFLAFFFISLGLIIGCGGGGGGSSSGGNSNPSAKIETTLGEIVIELFEDEAPIAVANFIGLAEGTKPPATEPFYDGVIFHRVIPGFMIQGGDPTGTGSGGPGYTFEDEFSSGLKFDRVGRVGMANSGPDTNGSQFFILDGAPQSHLNDKHTIFGQVTSGQSVVNAIANVPRDSSDRPATPVVMTKVTIIRP</sequence>
<evidence type="ECO:0000259" key="5">
    <source>
        <dbReference type="PROSITE" id="PS50072"/>
    </source>
</evidence>
<accession>A0A7X6DTB9</accession>
<dbReference type="PROSITE" id="PS00170">
    <property type="entry name" value="CSA_PPIASE_1"/>
    <property type="match status" value="1"/>
</dbReference>
<keyword evidence="2 4" id="KW-0697">Rotamase</keyword>
<gene>
    <name evidence="6" type="ORF">MNODULE_19845</name>
</gene>
<evidence type="ECO:0000256" key="1">
    <source>
        <dbReference type="ARBA" id="ARBA00007365"/>
    </source>
</evidence>
<dbReference type="CDD" id="cd00317">
    <property type="entry name" value="cyclophilin"/>
    <property type="match status" value="1"/>
</dbReference>
<evidence type="ECO:0000313" key="7">
    <source>
        <dbReference type="Proteomes" id="UP000534783"/>
    </source>
</evidence>
<evidence type="ECO:0000256" key="3">
    <source>
        <dbReference type="ARBA" id="ARBA00023235"/>
    </source>
</evidence>
<dbReference type="EC" id="5.2.1.8" evidence="4"/>
<organism evidence="6 7">
    <name type="scientific">Candidatus Manganitrophus noduliformans</name>
    <dbReference type="NCBI Taxonomy" id="2606439"/>
    <lineage>
        <taxon>Bacteria</taxon>
        <taxon>Pseudomonadati</taxon>
        <taxon>Nitrospirota</taxon>
        <taxon>Nitrospiria</taxon>
        <taxon>Candidatus Troglogloeales</taxon>
        <taxon>Candidatus Manganitrophaceae</taxon>
        <taxon>Candidatus Manganitrophus</taxon>
    </lineage>
</organism>
<dbReference type="Proteomes" id="UP000534783">
    <property type="component" value="Unassembled WGS sequence"/>
</dbReference>
<feature type="domain" description="PPIase cyclophilin-type" evidence="5">
    <location>
        <begin position="39"/>
        <end position="191"/>
    </location>
</feature>
<protein>
    <recommendedName>
        <fullName evidence="4">Peptidyl-prolyl cis-trans isomerase</fullName>
        <shortName evidence="4">PPIase</shortName>
        <ecNumber evidence="4">5.2.1.8</ecNumber>
    </recommendedName>
</protein>
<dbReference type="EMBL" id="VTOW01000005">
    <property type="protein sequence ID" value="NKE73010.1"/>
    <property type="molecule type" value="Genomic_DNA"/>
</dbReference>
<comment type="function">
    <text evidence="4">PPIases accelerate the folding of proteins. It catalyzes the cis-trans isomerization of proline imidic peptide bonds in oligopeptides.</text>
</comment>
<proteinExistence type="inferred from homology"/>
<dbReference type="InterPro" id="IPR044666">
    <property type="entry name" value="Cyclophilin_A-like"/>
</dbReference>
<evidence type="ECO:0000256" key="2">
    <source>
        <dbReference type="ARBA" id="ARBA00023110"/>
    </source>
</evidence>
<keyword evidence="3 4" id="KW-0413">Isomerase</keyword>